<dbReference type="InterPro" id="IPR036388">
    <property type="entry name" value="WH-like_DNA-bd_sf"/>
</dbReference>
<feature type="domain" description="RecX second three-helical" evidence="6">
    <location>
        <begin position="118"/>
        <end position="159"/>
    </location>
</feature>
<evidence type="ECO:0000313" key="10">
    <source>
        <dbReference type="Proteomes" id="UP000295418"/>
    </source>
</evidence>
<dbReference type="InterPro" id="IPR053926">
    <property type="entry name" value="RecX_HTH_1st"/>
</dbReference>
<evidence type="ECO:0000256" key="3">
    <source>
        <dbReference type="ARBA" id="ARBA00018111"/>
    </source>
</evidence>
<proteinExistence type="inferred from homology"/>
<gene>
    <name evidence="5" type="primary">recX</name>
    <name evidence="9" type="ORF">E0485_04000</name>
</gene>
<dbReference type="Pfam" id="PF02631">
    <property type="entry name" value="RecX_HTH2"/>
    <property type="match status" value="1"/>
</dbReference>
<dbReference type="InterPro" id="IPR003783">
    <property type="entry name" value="Regulatory_RecX"/>
</dbReference>
<evidence type="ECO:0000259" key="8">
    <source>
        <dbReference type="Pfam" id="PF21982"/>
    </source>
</evidence>
<dbReference type="HAMAP" id="MF_01114">
    <property type="entry name" value="RecX"/>
    <property type="match status" value="1"/>
</dbReference>
<feature type="domain" description="RecX third three-helical" evidence="7">
    <location>
        <begin position="165"/>
        <end position="211"/>
    </location>
</feature>
<evidence type="ECO:0000256" key="2">
    <source>
        <dbReference type="ARBA" id="ARBA00009695"/>
    </source>
</evidence>
<comment type="function">
    <text evidence="5">Modulates RecA activity.</text>
</comment>
<comment type="subcellular location">
    <subcellularLocation>
        <location evidence="1 5">Cytoplasm</location>
    </subcellularLocation>
</comment>
<dbReference type="PANTHER" id="PTHR33602:SF1">
    <property type="entry name" value="REGULATORY PROTEIN RECX FAMILY PROTEIN"/>
    <property type="match status" value="1"/>
</dbReference>
<evidence type="ECO:0000313" key="9">
    <source>
        <dbReference type="EMBL" id="TCZ80030.1"/>
    </source>
</evidence>
<protein>
    <recommendedName>
        <fullName evidence="3 5">Regulatory protein RecX</fullName>
    </recommendedName>
</protein>
<dbReference type="RefSeq" id="WP_132416677.1">
    <property type="nucleotide sequence ID" value="NZ_SKFG01000002.1"/>
</dbReference>
<comment type="caution">
    <text evidence="9">The sequence shown here is derived from an EMBL/GenBank/DDBJ whole genome shotgun (WGS) entry which is preliminary data.</text>
</comment>
<organism evidence="9 10">
    <name type="scientific">Paenibacillus albiflavus</name>
    <dbReference type="NCBI Taxonomy" id="2545760"/>
    <lineage>
        <taxon>Bacteria</taxon>
        <taxon>Bacillati</taxon>
        <taxon>Bacillota</taxon>
        <taxon>Bacilli</taxon>
        <taxon>Bacillales</taxon>
        <taxon>Paenibacillaceae</taxon>
        <taxon>Paenibacillus</taxon>
    </lineage>
</organism>
<feature type="domain" description="RecX first three-helical" evidence="8">
    <location>
        <begin position="72"/>
        <end position="111"/>
    </location>
</feature>
<dbReference type="InterPro" id="IPR053925">
    <property type="entry name" value="RecX_HTH_3rd"/>
</dbReference>
<dbReference type="Pfam" id="PF21981">
    <property type="entry name" value="RecX_HTH3"/>
    <property type="match status" value="1"/>
</dbReference>
<dbReference type="OrthoDB" id="5421057at2"/>
<dbReference type="Gene3D" id="1.10.10.10">
    <property type="entry name" value="Winged helix-like DNA-binding domain superfamily/Winged helix DNA-binding domain"/>
    <property type="match status" value="3"/>
</dbReference>
<dbReference type="Pfam" id="PF21982">
    <property type="entry name" value="RecX_HTH1"/>
    <property type="match status" value="1"/>
</dbReference>
<dbReference type="EMBL" id="SKFG01000002">
    <property type="protein sequence ID" value="TCZ80030.1"/>
    <property type="molecule type" value="Genomic_DNA"/>
</dbReference>
<dbReference type="AlphaFoldDB" id="A0A4R4EL23"/>
<dbReference type="InterPro" id="IPR053924">
    <property type="entry name" value="RecX_HTH_2nd"/>
</dbReference>
<evidence type="ECO:0000256" key="1">
    <source>
        <dbReference type="ARBA" id="ARBA00004496"/>
    </source>
</evidence>
<dbReference type="PANTHER" id="PTHR33602">
    <property type="entry name" value="REGULATORY PROTEIN RECX FAMILY PROTEIN"/>
    <property type="match status" value="1"/>
</dbReference>
<evidence type="ECO:0000259" key="7">
    <source>
        <dbReference type="Pfam" id="PF21981"/>
    </source>
</evidence>
<accession>A0A4R4EL23</accession>
<dbReference type="Proteomes" id="UP000295418">
    <property type="component" value="Unassembled WGS sequence"/>
</dbReference>
<dbReference type="GO" id="GO:0005737">
    <property type="term" value="C:cytoplasm"/>
    <property type="evidence" value="ECO:0007669"/>
    <property type="project" value="UniProtKB-SubCell"/>
</dbReference>
<evidence type="ECO:0000256" key="4">
    <source>
        <dbReference type="ARBA" id="ARBA00022490"/>
    </source>
</evidence>
<sequence>MEDNDHNQSTHAIITKVELQARKKNRYNIYINEEYAFSLHEDMLIKHRLMKGDLIDRTLLEKVMQDEERHAAYLKGLRILGRRPHSRLEMKQKLGQSGYDARVCEYAIERLLEQGYLNDAMFAQQLADQRIAFNHKGRNYVRYELKAKGISKDEIAQALEALDDDAEFEAALTLAQRKWNSTSGTQVDKKRKTMGLLLRRGYTQSLVRRVMEHVQQTTEFDEDLFD</sequence>
<dbReference type="GO" id="GO:0006282">
    <property type="term" value="P:regulation of DNA repair"/>
    <property type="evidence" value="ECO:0007669"/>
    <property type="project" value="UniProtKB-UniRule"/>
</dbReference>
<keyword evidence="4 5" id="KW-0963">Cytoplasm</keyword>
<keyword evidence="10" id="KW-1185">Reference proteome</keyword>
<evidence type="ECO:0000256" key="5">
    <source>
        <dbReference type="HAMAP-Rule" id="MF_01114"/>
    </source>
</evidence>
<name>A0A4R4EL23_9BACL</name>
<comment type="similarity">
    <text evidence="2 5">Belongs to the RecX family.</text>
</comment>
<reference evidence="9 10" key="1">
    <citation type="submission" date="2019-03" db="EMBL/GenBank/DDBJ databases">
        <authorList>
            <person name="Kim M.K.M."/>
        </authorList>
    </citation>
    <scope>NUCLEOTIDE SEQUENCE [LARGE SCALE GENOMIC DNA]</scope>
    <source>
        <strain evidence="9 10">18JY21-1</strain>
    </source>
</reference>
<evidence type="ECO:0000259" key="6">
    <source>
        <dbReference type="Pfam" id="PF02631"/>
    </source>
</evidence>